<sequence>MGSAIKHLQNNPAQQDEYSHSLRSCSTSCPDHLGSKRVAKYPDPQSVPKQACMLMSQMPRGVKHKATSQLIGPPGDFLMTLDMHFPSAQKVPSAISAGSWDTLMASPLISITFASQTARKCLVLSTSCGSLMLCIEANPNTSPDELILAGQPRAIRSLDDLLTTMYGGFAPSYLGITATLFPRTPSHLGSAFSPQSGDWTDGYTDILGHDHERLVLPLLGQPQHGPHPGFLATEYLAEIRFLGVSSI</sequence>
<protein>
    <submittedName>
        <fullName evidence="1">Uncharacterized protein</fullName>
    </submittedName>
</protein>
<evidence type="ECO:0000313" key="1">
    <source>
        <dbReference type="EMBL" id="KAJ7636355.1"/>
    </source>
</evidence>
<keyword evidence="2" id="KW-1185">Reference proteome</keyword>
<organism evidence="1 2">
    <name type="scientific">Roridomyces roridus</name>
    <dbReference type="NCBI Taxonomy" id="1738132"/>
    <lineage>
        <taxon>Eukaryota</taxon>
        <taxon>Fungi</taxon>
        <taxon>Dikarya</taxon>
        <taxon>Basidiomycota</taxon>
        <taxon>Agaricomycotina</taxon>
        <taxon>Agaricomycetes</taxon>
        <taxon>Agaricomycetidae</taxon>
        <taxon>Agaricales</taxon>
        <taxon>Marasmiineae</taxon>
        <taxon>Mycenaceae</taxon>
        <taxon>Roridomyces</taxon>
    </lineage>
</organism>
<name>A0AAD7C139_9AGAR</name>
<comment type="caution">
    <text evidence="1">The sequence shown here is derived from an EMBL/GenBank/DDBJ whole genome shotgun (WGS) entry which is preliminary data.</text>
</comment>
<evidence type="ECO:0000313" key="2">
    <source>
        <dbReference type="Proteomes" id="UP001221142"/>
    </source>
</evidence>
<gene>
    <name evidence="1" type="ORF">FB45DRAFT_864406</name>
</gene>
<dbReference type="Proteomes" id="UP001221142">
    <property type="component" value="Unassembled WGS sequence"/>
</dbReference>
<proteinExistence type="predicted"/>
<accession>A0AAD7C139</accession>
<reference evidence="1" key="1">
    <citation type="submission" date="2023-03" db="EMBL/GenBank/DDBJ databases">
        <title>Massive genome expansion in bonnet fungi (Mycena s.s.) driven by repeated elements and novel gene families across ecological guilds.</title>
        <authorList>
            <consortium name="Lawrence Berkeley National Laboratory"/>
            <person name="Harder C.B."/>
            <person name="Miyauchi S."/>
            <person name="Viragh M."/>
            <person name="Kuo A."/>
            <person name="Thoen E."/>
            <person name="Andreopoulos B."/>
            <person name="Lu D."/>
            <person name="Skrede I."/>
            <person name="Drula E."/>
            <person name="Henrissat B."/>
            <person name="Morin E."/>
            <person name="Kohler A."/>
            <person name="Barry K."/>
            <person name="LaButti K."/>
            <person name="Morin E."/>
            <person name="Salamov A."/>
            <person name="Lipzen A."/>
            <person name="Mereny Z."/>
            <person name="Hegedus B."/>
            <person name="Baldrian P."/>
            <person name="Stursova M."/>
            <person name="Weitz H."/>
            <person name="Taylor A."/>
            <person name="Grigoriev I.V."/>
            <person name="Nagy L.G."/>
            <person name="Martin F."/>
            <person name="Kauserud H."/>
        </authorList>
    </citation>
    <scope>NUCLEOTIDE SEQUENCE</scope>
    <source>
        <strain evidence="1">9284</strain>
    </source>
</reference>
<dbReference type="AlphaFoldDB" id="A0AAD7C139"/>
<dbReference type="EMBL" id="JARKIF010000006">
    <property type="protein sequence ID" value="KAJ7636355.1"/>
    <property type="molecule type" value="Genomic_DNA"/>
</dbReference>